<reference evidence="1 2" key="1">
    <citation type="journal article" date="2014" name="World J. Microbiol. Biotechnol.">
        <title>Biodiversity and physiological characteristics of Antarctic and Arctic lichens-associated bacteria.</title>
        <authorList>
            <person name="Lee Y.M."/>
            <person name="Kim E.H."/>
            <person name="Lee H.K."/>
            <person name="Hong S.G."/>
        </authorList>
    </citation>
    <scope>NUCLEOTIDE SEQUENCE [LARGE SCALE GENOMIC DNA]</scope>
    <source>
        <strain evidence="1 2">PAMC 26569</strain>
        <plasmid evidence="1">unnamed4</plasmid>
    </source>
</reference>
<proteinExistence type="predicted"/>
<evidence type="ECO:0000313" key="2">
    <source>
        <dbReference type="Proteomes" id="UP000500767"/>
    </source>
</evidence>
<name>A0A6M8HZ55_9PROT</name>
<geneLocation type="plasmid" evidence="1 2">
    <name>unnamed4</name>
</geneLocation>
<organism evidence="1 2">
    <name type="scientific">Lichenicola cladoniae</name>
    <dbReference type="NCBI Taxonomy" id="1484109"/>
    <lineage>
        <taxon>Bacteria</taxon>
        <taxon>Pseudomonadati</taxon>
        <taxon>Pseudomonadota</taxon>
        <taxon>Alphaproteobacteria</taxon>
        <taxon>Acetobacterales</taxon>
        <taxon>Acetobacteraceae</taxon>
        <taxon>Lichenicola</taxon>
    </lineage>
</organism>
<dbReference type="EMBL" id="CP053711">
    <property type="protein sequence ID" value="QKE93630.1"/>
    <property type="molecule type" value="Genomic_DNA"/>
</dbReference>
<dbReference type="AlphaFoldDB" id="A0A6M8HZ55"/>
<accession>A0A6M8HZ55</accession>
<protein>
    <submittedName>
        <fullName evidence="1">Uncharacterized protein</fullName>
    </submittedName>
</protein>
<sequence>MARFYRLEVSRGTEGDVLRFNIIAKVAQLDGATVTLTDNPPGLRVTVQFLR</sequence>
<gene>
    <name evidence="1" type="ORF">HN018_26070</name>
</gene>
<keyword evidence="1" id="KW-0614">Plasmid</keyword>
<dbReference type="KEGG" id="lck:HN018_26070"/>
<evidence type="ECO:0000313" key="1">
    <source>
        <dbReference type="EMBL" id="QKE93630.1"/>
    </source>
</evidence>
<keyword evidence="2" id="KW-1185">Reference proteome</keyword>
<dbReference type="RefSeq" id="WP_172443586.1">
    <property type="nucleotide sequence ID" value="NZ_CP053711.1"/>
</dbReference>
<dbReference type="Proteomes" id="UP000500767">
    <property type="component" value="Plasmid unnamed4"/>
</dbReference>